<protein>
    <submittedName>
        <fullName evidence="1">Uncharacterized protein</fullName>
    </submittedName>
</protein>
<dbReference type="Proteomes" id="UP000215335">
    <property type="component" value="Unassembled WGS sequence"/>
</dbReference>
<organism evidence="1 2">
    <name type="scientific">Trichomalopsis sarcophagae</name>
    <dbReference type="NCBI Taxonomy" id="543379"/>
    <lineage>
        <taxon>Eukaryota</taxon>
        <taxon>Metazoa</taxon>
        <taxon>Ecdysozoa</taxon>
        <taxon>Arthropoda</taxon>
        <taxon>Hexapoda</taxon>
        <taxon>Insecta</taxon>
        <taxon>Pterygota</taxon>
        <taxon>Neoptera</taxon>
        <taxon>Endopterygota</taxon>
        <taxon>Hymenoptera</taxon>
        <taxon>Apocrita</taxon>
        <taxon>Proctotrupomorpha</taxon>
        <taxon>Chalcidoidea</taxon>
        <taxon>Pteromalidae</taxon>
        <taxon>Pteromalinae</taxon>
        <taxon>Trichomalopsis</taxon>
    </lineage>
</organism>
<comment type="caution">
    <text evidence="1">The sequence shown here is derived from an EMBL/GenBank/DDBJ whole genome shotgun (WGS) entry which is preliminary data.</text>
</comment>
<evidence type="ECO:0000313" key="1">
    <source>
        <dbReference type="EMBL" id="OXU26365.1"/>
    </source>
</evidence>
<evidence type="ECO:0000313" key="2">
    <source>
        <dbReference type="Proteomes" id="UP000215335"/>
    </source>
</evidence>
<name>A0A232F6U1_9HYME</name>
<accession>A0A232F6U1</accession>
<reference evidence="1 2" key="1">
    <citation type="journal article" date="2017" name="Curr. Biol.">
        <title>The Evolution of Venom by Co-option of Single-Copy Genes.</title>
        <authorList>
            <person name="Martinson E.O."/>
            <person name="Mrinalini"/>
            <person name="Kelkar Y.D."/>
            <person name="Chang C.H."/>
            <person name="Werren J.H."/>
        </authorList>
    </citation>
    <scope>NUCLEOTIDE SEQUENCE [LARGE SCALE GENOMIC DNA]</scope>
    <source>
        <strain evidence="1 2">Alberta</strain>
        <tissue evidence="1">Whole body</tissue>
    </source>
</reference>
<gene>
    <name evidence="1" type="ORF">TSAR_006464</name>
</gene>
<dbReference type="EMBL" id="NNAY01000814">
    <property type="protein sequence ID" value="OXU26365.1"/>
    <property type="molecule type" value="Genomic_DNA"/>
</dbReference>
<proteinExistence type="predicted"/>
<dbReference type="AlphaFoldDB" id="A0A232F6U1"/>
<sequence>MQSLQSVAQCTAGALLPFRKIAHCEGRASGREVPGWALPPRGVISQIKCRLVREFGLIDARCTVSRANGKILLREPISIFTASVERERKYSF</sequence>
<keyword evidence="2" id="KW-1185">Reference proteome</keyword>